<comment type="caution">
    <text evidence="7">The sequence shown here is derived from an EMBL/GenBank/DDBJ whole genome shotgun (WGS) entry which is preliminary data.</text>
</comment>
<keyword evidence="2" id="KW-0645">Protease</keyword>
<evidence type="ECO:0000313" key="7">
    <source>
        <dbReference type="EMBL" id="TXK05902.1"/>
    </source>
</evidence>
<keyword evidence="8" id="KW-1185">Reference proteome</keyword>
<dbReference type="Proteomes" id="UP000321196">
    <property type="component" value="Unassembled WGS sequence"/>
</dbReference>
<sequence length="537" mass="52282">MSDMNNQDTPAPNPAIPPRPAPPAAPIADAPTTPLPPELASALRADNQPTTPLDGGWAAPSAAAGTPAAPAPGSVPPGSAAAGATAAATAGAGVPTPGAPAATAAPFTGASFGGSLPPGAPIPPQSNSFGEPVAPEPAKQPRKRVGATIGLLTATALIAAGAGFGGAWAFDNFVDDGARPVATGQGGTITVNNPGSVTQTTAIAAEALPSVVTIDVGTDQAAGSGSGVIISEDGYVLTNTHVVTLDGATGAADVRVTLSDGTIYDAEVVGTDPMYDLAVVKLKDASGLPVITWGDSSKLNVGDVTVALGAPLGLANSVTEGIVSSLNRSIRVASSAAPATPESGDSSDDSDDSQGGPFTFDVPGQQGSTPSEYISIAVIQTDAAINPGNSGGALVNSEGDLIGINVAIATAGGSSEGAGSIGLGFSIPSNIAQRIATEIIENGEATHGLLGASVTNASSMDDATTAGAYIAEVVNNGAAEQAGLKEGDVVTKLGSARVSDATDLTAQVRALAAGSETTLTYIRDGETFEVDVTLGSL</sequence>
<dbReference type="InterPro" id="IPR001940">
    <property type="entry name" value="Peptidase_S1C"/>
</dbReference>
<dbReference type="Gene3D" id="2.40.10.10">
    <property type="entry name" value="Trypsin-like serine proteases"/>
    <property type="match status" value="2"/>
</dbReference>
<evidence type="ECO:0000259" key="6">
    <source>
        <dbReference type="PROSITE" id="PS50106"/>
    </source>
</evidence>
<protein>
    <submittedName>
        <fullName evidence="7">PDZ domain-containing protein</fullName>
    </submittedName>
</protein>
<name>A0A5C8HRI7_9MICO</name>
<dbReference type="SUPFAM" id="SSF50494">
    <property type="entry name" value="Trypsin-like serine proteases"/>
    <property type="match status" value="1"/>
</dbReference>
<keyword evidence="5" id="KW-0472">Membrane</keyword>
<accession>A0A5C8HRI7</accession>
<dbReference type="SMART" id="SM00228">
    <property type="entry name" value="PDZ"/>
    <property type="match status" value="1"/>
</dbReference>
<dbReference type="Pfam" id="PF13180">
    <property type="entry name" value="PDZ_2"/>
    <property type="match status" value="1"/>
</dbReference>
<evidence type="ECO:0000256" key="5">
    <source>
        <dbReference type="SAM" id="Phobius"/>
    </source>
</evidence>
<evidence type="ECO:0000256" key="4">
    <source>
        <dbReference type="SAM" id="MobiDB-lite"/>
    </source>
</evidence>
<proteinExistence type="inferred from homology"/>
<dbReference type="PANTHER" id="PTHR43343:SF3">
    <property type="entry name" value="PROTEASE DO-LIKE 8, CHLOROPLASTIC"/>
    <property type="match status" value="1"/>
</dbReference>
<dbReference type="GO" id="GO:0006508">
    <property type="term" value="P:proteolysis"/>
    <property type="evidence" value="ECO:0007669"/>
    <property type="project" value="UniProtKB-KW"/>
</dbReference>
<keyword evidence="5" id="KW-0812">Transmembrane</keyword>
<dbReference type="Pfam" id="PF13365">
    <property type="entry name" value="Trypsin_2"/>
    <property type="match status" value="1"/>
</dbReference>
<dbReference type="InterPro" id="IPR009003">
    <property type="entry name" value="Peptidase_S1_PA"/>
</dbReference>
<comment type="similarity">
    <text evidence="1">Belongs to the peptidase S1C family.</text>
</comment>
<dbReference type="RefSeq" id="WP_147824713.1">
    <property type="nucleotide sequence ID" value="NZ_BAAARG010000001.1"/>
</dbReference>
<dbReference type="InterPro" id="IPR043504">
    <property type="entry name" value="Peptidase_S1_PA_chymotrypsin"/>
</dbReference>
<feature type="transmembrane region" description="Helical" evidence="5">
    <location>
        <begin position="149"/>
        <end position="170"/>
    </location>
</feature>
<dbReference type="EMBL" id="VRSW01000001">
    <property type="protein sequence ID" value="TXK05902.1"/>
    <property type="molecule type" value="Genomic_DNA"/>
</dbReference>
<dbReference type="SUPFAM" id="SSF50156">
    <property type="entry name" value="PDZ domain-like"/>
    <property type="match status" value="1"/>
</dbReference>
<dbReference type="PROSITE" id="PS50106">
    <property type="entry name" value="PDZ"/>
    <property type="match status" value="1"/>
</dbReference>
<dbReference type="AlphaFoldDB" id="A0A5C8HRI7"/>
<feature type="region of interest" description="Disordered" evidence="4">
    <location>
        <begin position="1"/>
        <end position="81"/>
    </location>
</feature>
<organism evidence="7 8">
    <name type="scientific">Microbacterium mitrae</name>
    <dbReference type="NCBI Taxonomy" id="664640"/>
    <lineage>
        <taxon>Bacteria</taxon>
        <taxon>Bacillati</taxon>
        <taxon>Actinomycetota</taxon>
        <taxon>Actinomycetes</taxon>
        <taxon>Micrococcales</taxon>
        <taxon>Microbacteriaceae</taxon>
        <taxon>Microbacterium</taxon>
    </lineage>
</organism>
<evidence type="ECO:0000256" key="1">
    <source>
        <dbReference type="ARBA" id="ARBA00010541"/>
    </source>
</evidence>
<dbReference type="InterPro" id="IPR001478">
    <property type="entry name" value="PDZ"/>
</dbReference>
<evidence type="ECO:0000313" key="8">
    <source>
        <dbReference type="Proteomes" id="UP000321196"/>
    </source>
</evidence>
<feature type="compositionally biased region" description="Low complexity" evidence="4">
    <location>
        <begin position="58"/>
        <end position="68"/>
    </location>
</feature>
<dbReference type="OrthoDB" id="9758917at2"/>
<dbReference type="PRINTS" id="PR00834">
    <property type="entry name" value="PROTEASES2C"/>
</dbReference>
<evidence type="ECO:0000256" key="3">
    <source>
        <dbReference type="ARBA" id="ARBA00022801"/>
    </source>
</evidence>
<keyword evidence="5" id="KW-1133">Transmembrane helix</keyword>
<evidence type="ECO:0000256" key="2">
    <source>
        <dbReference type="ARBA" id="ARBA00022670"/>
    </source>
</evidence>
<reference evidence="7 8" key="1">
    <citation type="submission" date="2019-08" db="EMBL/GenBank/DDBJ databases">
        <authorList>
            <person name="Dong K."/>
        </authorList>
    </citation>
    <scope>NUCLEOTIDE SEQUENCE [LARGE SCALE GENOMIC DNA]</scope>
    <source>
        <strain evidence="7 8">M4-8</strain>
    </source>
</reference>
<dbReference type="PANTHER" id="PTHR43343">
    <property type="entry name" value="PEPTIDASE S12"/>
    <property type="match status" value="1"/>
</dbReference>
<feature type="region of interest" description="Disordered" evidence="4">
    <location>
        <begin position="334"/>
        <end position="367"/>
    </location>
</feature>
<feature type="compositionally biased region" description="Pro residues" evidence="4">
    <location>
        <begin position="11"/>
        <end position="25"/>
    </location>
</feature>
<dbReference type="InterPro" id="IPR036034">
    <property type="entry name" value="PDZ_sf"/>
</dbReference>
<gene>
    <name evidence="7" type="ORF">FVP60_02685</name>
</gene>
<keyword evidence="3" id="KW-0378">Hydrolase</keyword>
<dbReference type="Gene3D" id="2.30.42.10">
    <property type="match status" value="1"/>
</dbReference>
<feature type="domain" description="PDZ" evidence="6">
    <location>
        <begin position="439"/>
        <end position="525"/>
    </location>
</feature>
<feature type="region of interest" description="Disordered" evidence="4">
    <location>
        <begin position="110"/>
        <end position="141"/>
    </location>
</feature>
<dbReference type="GO" id="GO:0004252">
    <property type="term" value="F:serine-type endopeptidase activity"/>
    <property type="evidence" value="ECO:0007669"/>
    <property type="project" value="InterPro"/>
</dbReference>
<dbReference type="InterPro" id="IPR051201">
    <property type="entry name" value="Chloro_Bact_Ser_Proteases"/>
</dbReference>